<dbReference type="Proteomes" id="UP000177202">
    <property type="component" value="Unassembled WGS sequence"/>
</dbReference>
<dbReference type="AlphaFoldDB" id="A0A1G2UMC4"/>
<feature type="transmembrane region" description="Helical" evidence="1">
    <location>
        <begin position="106"/>
        <end position="126"/>
    </location>
</feature>
<sequence>MYPKGLLIGLGQVSNLLLAIYTIFESVLTILEGEWYSGLVLPVLFVSLFLFYGELMTGLSRLLGWGLYAAQGWSIAIRLMWLKIAGLLYWISRDSSFEVAESLRPQLLWVAIFLVAINAPLLIYEWDRLGKIFHKIRRAITT</sequence>
<evidence type="ECO:0000313" key="3">
    <source>
        <dbReference type="Proteomes" id="UP000177202"/>
    </source>
</evidence>
<evidence type="ECO:0000256" key="1">
    <source>
        <dbReference type="SAM" id="Phobius"/>
    </source>
</evidence>
<organism evidence="2 3">
    <name type="scientific">Candidatus Zambryskibacteria bacterium RIFCSPLOWO2_02_FULL_44_12b</name>
    <dbReference type="NCBI Taxonomy" id="1802772"/>
    <lineage>
        <taxon>Bacteria</taxon>
        <taxon>Candidatus Zambryskiibacteriota</taxon>
    </lineage>
</organism>
<accession>A0A1G2UMC4</accession>
<comment type="caution">
    <text evidence="2">The sequence shown here is derived from an EMBL/GenBank/DDBJ whole genome shotgun (WGS) entry which is preliminary data.</text>
</comment>
<protein>
    <submittedName>
        <fullName evidence="2">Uncharacterized protein</fullName>
    </submittedName>
</protein>
<proteinExistence type="predicted"/>
<keyword evidence="1" id="KW-0812">Transmembrane</keyword>
<name>A0A1G2UMC4_9BACT</name>
<reference evidence="2 3" key="1">
    <citation type="journal article" date="2016" name="Nat. Commun.">
        <title>Thousands of microbial genomes shed light on interconnected biogeochemical processes in an aquifer system.</title>
        <authorList>
            <person name="Anantharaman K."/>
            <person name="Brown C.T."/>
            <person name="Hug L.A."/>
            <person name="Sharon I."/>
            <person name="Castelle C.J."/>
            <person name="Probst A.J."/>
            <person name="Thomas B.C."/>
            <person name="Singh A."/>
            <person name="Wilkins M.J."/>
            <person name="Karaoz U."/>
            <person name="Brodie E.L."/>
            <person name="Williams K.H."/>
            <person name="Hubbard S.S."/>
            <person name="Banfield J.F."/>
        </authorList>
    </citation>
    <scope>NUCLEOTIDE SEQUENCE [LARGE SCALE GENOMIC DNA]</scope>
</reference>
<dbReference type="EMBL" id="MHWP01000014">
    <property type="protein sequence ID" value="OHB10462.1"/>
    <property type="molecule type" value="Genomic_DNA"/>
</dbReference>
<feature type="transmembrane region" description="Helical" evidence="1">
    <location>
        <begin position="35"/>
        <end position="53"/>
    </location>
</feature>
<evidence type="ECO:0000313" key="2">
    <source>
        <dbReference type="EMBL" id="OHB10462.1"/>
    </source>
</evidence>
<keyword evidence="1" id="KW-0472">Membrane</keyword>
<keyword evidence="1" id="KW-1133">Transmembrane helix</keyword>
<feature type="transmembrane region" description="Helical" evidence="1">
    <location>
        <begin position="65"/>
        <end position="91"/>
    </location>
</feature>
<gene>
    <name evidence="2" type="ORF">A3H60_00340</name>
</gene>